<feature type="transmembrane region" description="Helical" evidence="1">
    <location>
        <begin position="147"/>
        <end position="168"/>
    </location>
</feature>
<feature type="transmembrane region" description="Helical" evidence="1">
    <location>
        <begin position="12"/>
        <end position="29"/>
    </location>
</feature>
<dbReference type="RefSeq" id="WP_254157975.1">
    <property type="nucleotide sequence ID" value="NZ_JAHESD010000145.1"/>
</dbReference>
<protein>
    <submittedName>
        <fullName evidence="2">Uncharacterized protein</fullName>
    </submittedName>
</protein>
<dbReference type="Proteomes" id="UP000772618">
    <property type="component" value="Unassembled WGS sequence"/>
</dbReference>
<reference evidence="2 3" key="1">
    <citation type="submission" date="2021-05" db="EMBL/GenBank/DDBJ databases">
        <title>A Polyphasic approach of four new species of the genus Ohtaekwangia: Ohtaekwangia histidinii sp. nov., Ohtaekwangia cretensis sp. nov., Ohtaekwangia indiensis sp. nov., Ohtaekwangia reichenbachii sp. nov. from diverse environment.</title>
        <authorList>
            <person name="Octaviana S."/>
        </authorList>
    </citation>
    <scope>NUCLEOTIDE SEQUENCE [LARGE SCALE GENOMIC DNA]</scope>
    <source>
        <strain evidence="2 3">PWU20</strain>
    </source>
</reference>
<feature type="transmembrane region" description="Helical" evidence="1">
    <location>
        <begin position="50"/>
        <end position="72"/>
    </location>
</feature>
<sequence>MNEFLNLTIKVITIDLFIGYGLFTLVWLRTSIIKGQSGPIETLDIKASKFIRFVGVIYFICIVTIIIISLVTVDDYEIRWYPLLQVVVWTTMTQFIMIEKVRRNKIVRLVFAILFLISFEIFVIVVTSIHRDYSSGGLFSELSTIDVIIGLTSKTVVFCILTMVYSFVIGQVKRMRAV</sequence>
<feature type="transmembrane region" description="Helical" evidence="1">
    <location>
        <begin position="109"/>
        <end position="127"/>
    </location>
</feature>
<keyword evidence="3" id="KW-1185">Reference proteome</keyword>
<evidence type="ECO:0000313" key="2">
    <source>
        <dbReference type="EMBL" id="MBT1706545.1"/>
    </source>
</evidence>
<accession>A0ABS5VYR5</accession>
<evidence type="ECO:0000313" key="3">
    <source>
        <dbReference type="Proteomes" id="UP000772618"/>
    </source>
</evidence>
<gene>
    <name evidence="2" type="ORF">KK060_24945</name>
</gene>
<keyword evidence="1" id="KW-0812">Transmembrane</keyword>
<dbReference type="EMBL" id="JAHESD010000145">
    <property type="protein sequence ID" value="MBT1706545.1"/>
    <property type="molecule type" value="Genomic_DNA"/>
</dbReference>
<comment type="caution">
    <text evidence="2">The sequence shown here is derived from an EMBL/GenBank/DDBJ whole genome shotgun (WGS) entry which is preliminary data.</text>
</comment>
<keyword evidence="1" id="KW-0472">Membrane</keyword>
<name>A0ABS5VYR5_9BACT</name>
<evidence type="ECO:0000256" key="1">
    <source>
        <dbReference type="SAM" id="Phobius"/>
    </source>
</evidence>
<organism evidence="2 3">
    <name type="scientific">Chryseosolibacter indicus</name>
    <dbReference type="NCBI Taxonomy" id="2782351"/>
    <lineage>
        <taxon>Bacteria</taxon>
        <taxon>Pseudomonadati</taxon>
        <taxon>Bacteroidota</taxon>
        <taxon>Cytophagia</taxon>
        <taxon>Cytophagales</taxon>
        <taxon>Chryseotaleaceae</taxon>
        <taxon>Chryseosolibacter</taxon>
    </lineage>
</organism>
<keyword evidence="1" id="KW-1133">Transmembrane helix</keyword>
<proteinExistence type="predicted"/>